<evidence type="ECO:0000313" key="2">
    <source>
        <dbReference type="EMBL" id="KAK1295859.1"/>
    </source>
</evidence>
<dbReference type="EMBL" id="JAUJYO010000015">
    <property type="protein sequence ID" value="KAK1295859.1"/>
    <property type="molecule type" value="Genomic_DNA"/>
</dbReference>
<sequence length="83" mass="9736">MKLLQPHQTLARSETEEPRIEQPSIRNRLFVAVKTPLFVTMKAPLFVALKIGECLCVERTREQQREKLEERLGEPQRENKPKP</sequence>
<protein>
    <submittedName>
        <fullName evidence="2">Uncharacterized protein</fullName>
    </submittedName>
</protein>
<keyword evidence="3" id="KW-1185">Reference proteome</keyword>
<reference evidence="2" key="2">
    <citation type="submission" date="2023-06" db="EMBL/GenBank/DDBJ databases">
        <authorList>
            <person name="Ma L."/>
            <person name="Liu K.-W."/>
            <person name="Li Z."/>
            <person name="Hsiao Y.-Y."/>
            <person name="Qi Y."/>
            <person name="Fu T."/>
            <person name="Tang G."/>
            <person name="Zhang D."/>
            <person name="Sun W.-H."/>
            <person name="Liu D.-K."/>
            <person name="Li Y."/>
            <person name="Chen G.-Z."/>
            <person name="Liu X.-D."/>
            <person name="Liao X.-Y."/>
            <person name="Jiang Y.-T."/>
            <person name="Yu X."/>
            <person name="Hao Y."/>
            <person name="Huang J."/>
            <person name="Zhao X.-W."/>
            <person name="Ke S."/>
            <person name="Chen Y.-Y."/>
            <person name="Wu W.-L."/>
            <person name="Hsu J.-L."/>
            <person name="Lin Y.-F."/>
            <person name="Huang M.-D."/>
            <person name="Li C.-Y."/>
            <person name="Huang L."/>
            <person name="Wang Z.-W."/>
            <person name="Zhao X."/>
            <person name="Zhong W.-Y."/>
            <person name="Peng D.-H."/>
            <person name="Ahmad S."/>
            <person name="Lan S."/>
            <person name="Zhang J.-S."/>
            <person name="Tsai W.-C."/>
            <person name="Van De Peer Y."/>
            <person name="Liu Z.-J."/>
        </authorList>
    </citation>
    <scope>NUCLEOTIDE SEQUENCE</scope>
    <source>
        <strain evidence="2">CP</strain>
        <tissue evidence="2">Leaves</tissue>
    </source>
</reference>
<name>A0AAV9D4W9_ACOCL</name>
<dbReference type="AlphaFoldDB" id="A0AAV9D4W9"/>
<accession>A0AAV9D4W9</accession>
<evidence type="ECO:0000256" key="1">
    <source>
        <dbReference type="SAM" id="MobiDB-lite"/>
    </source>
</evidence>
<organism evidence="2 3">
    <name type="scientific">Acorus calamus</name>
    <name type="common">Sweet flag</name>
    <dbReference type="NCBI Taxonomy" id="4465"/>
    <lineage>
        <taxon>Eukaryota</taxon>
        <taxon>Viridiplantae</taxon>
        <taxon>Streptophyta</taxon>
        <taxon>Embryophyta</taxon>
        <taxon>Tracheophyta</taxon>
        <taxon>Spermatophyta</taxon>
        <taxon>Magnoliopsida</taxon>
        <taxon>Liliopsida</taxon>
        <taxon>Acoraceae</taxon>
        <taxon>Acorus</taxon>
    </lineage>
</organism>
<evidence type="ECO:0000313" key="3">
    <source>
        <dbReference type="Proteomes" id="UP001180020"/>
    </source>
</evidence>
<feature type="region of interest" description="Disordered" evidence="1">
    <location>
        <begin position="1"/>
        <end position="21"/>
    </location>
</feature>
<feature type="compositionally biased region" description="Polar residues" evidence="1">
    <location>
        <begin position="1"/>
        <end position="12"/>
    </location>
</feature>
<proteinExistence type="predicted"/>
<gene>
    <name evidence="2" type="ORF">QJS10_CPB15g00814</name>
</gene>
<comment type="caution">
    <text evidence="2">The sequence shown here is derived from an EMBL/GenBank/DDBJ whole genome shotgun (WGS) entry which is preliminary data.</text>
</comment>
<reference evidence="2" key="1">
    <citation type="journal article" date="2023" name="Nat. Commun.">
        <title>Diploid and tetraploid genomes of Acorus and the evolution of monocots.</title>
        <authorList>
            <person name="Ma L."/>
            <person name="Liu K.W."/>
            <person name="Li Z."/>
            <person name="Hsiao Y.Y."/>
            <person name="Qi Y."/>
            <person name="Fu T."/>
            <person name="Tang G.D."/>
            <person name="Zhang D."/>
            <person name="Sun W.H."/>
            <person name="Liu D.K."/>
            <person name="Li Y."/>
            <person name="Chen G.Z."/>
            <person name="Liu X.D."/>
            <person name="Liao X.Y."/>
            <person name="Jiang Y.T."/>
            <person name="Yu X."/>
            <person name="Hao Y."/>
            <person name="Huang J."/>
            <person name="Zhao X.W."/>
            <person name="Ke S."/>
            <person name="Chen Y.Y."/>
            <person name="Wu W.L."/>
            <person name="Hsu J.L."/>
            <person name="Lin Y.F."/>
            <person name="Huang M.D."/>
            <person name="Li C.Y."/>
            <person name="Huang L."/>
            <person name="Wang Z.W."/>
            <person name="Zhao X."/>
            <person name="Zhong W.Y."/>
            <person name="Peng D.H."/>
            <person name="Ahmad S."/>
            <person name="Lan S."/>
            <person name="Zhang J.S."/>
            <person name="Tsai W.C."/>
            <person name="Van de Peer Y."/>
            <person name="Liu Z.J."/>
        </authorList>
    </citation>
    <scope>NUCLEOTIDE SEQUENCE</scope>
    <source>
        <strain evidence="2">CP</strain>
    </source>
</reference>
<dbReference type="Proteomes" id="UP001180020">
    <property type="component" value="Unassembled WGS sequence"/>
</dbReference>